<dbReference type="InterPro" id="IPR011110">
    <property type="entry name" value="Reg_prop"/>
</dbReference>
<sequence>MTLKINTHPYMSPLRSAIALVCLLSVAFTLHNKAFSKQSSFESIAHFRAIPIYLSNNKNLSFTRHSKQDNDGFLWISGGQGLLRYDGYKLEAFDVGNNNTIQEYTVSYPFIDSEGDLWAGNKLLYRFNNESQQFVPVGTPINQTIYKIIEDNNRKLWISGEGFGLITHDKVTGLTQRIQLPLPENEKPFYIHSMVFNAKTNEIWFISEKGIFNYAPETNQIYKVKSPIDNILGTFIVRDITVNEELNQLWIGTPSGLLLIDTKTESMQLINRESTAWNLPADHVTTTFLDSSNRLWVGIEKRGLCLLTTSGESFTCLAPSFDQKNKIPIATIEDISEDDSGSLWLSMNSYGLVRITPQLEVFRRLIDSVKAPVGDYFPHSYNAVVRDNGDIWVATDGGGINIFNMDTGNFRNLKQEPYDDNSLPSNSIIALGEDANGMIWASTWAGGIVRIDPDTMSFQRYSRTSSIEDSKVLAGNNVFSMDFDTNGHLWLSIWGLGLQKFNQNTGEFTTYLATPNTDKIGLQSSDISHLTIYENKLFITGEGGLELFDLESGEFEFIFNDASPGFRYVFVESLEKIYVGTRNGLVKLNYMTGETEVFTTDDGLPSNEINYIHIDRNGDLWVACTNGVALYNPLEGKFRAFTNHDGIAGDKMSTHGEFFEHDGDLFIPGKYGVSIVNPDSIPKDNHIPKTQITDVRYSSADKVEQQKLNISRNQQHQHIIDYEFNTIRFEFSALSYIFPEKNHFRYRLIGWQDEFVAATASERNAIYTNLPAGEYRFEVISAGINGNWDLTGDNFSFKIPQPWWQTTWLKLTIALSIMLLLYLIYRGRVALVLEREKLLEQKVAEKTKQLALFNSELEMRVKDRTEELEQEINERKTIESKLFHMAFHDSLTGLHNRQWTIDRIEKLLSSVSKGTIKGFGILFIDGDRFKQINDTHGHTLGDDILIAAANRLTDLLGEGQSVTRLGGDEFTVIVEKDYDVASLEKLGKSLVLAFKAPFQMNENTFHFNVSIGILPCDSSYSEVPSVLRDADIAMYRAKDLGKATYKVFDQEMRETKLELAALEASLYEAAVANDFHLVYQPIVDVKSKRIYSFEALIRWQHPTRGNIPPDIFIPIAEEAGLIWKIGAWVLNEACRQTSVWHKDLQADIKPKISVNISSKQLSHERFLKLVDDTLTTNNLAPEYLTLELTESVLIENTDLIGALLLSFNERNIDLAIDDFGTGYSSLAYLNQLPVQHIKIDKKFIDSIDKNNCDEDNKDALQVVKSTIGLGKGLNKKITAEGVENEFQLNYLEKYGCDYVQGYFLDKPLSPETAYERINKA</sequence>
<dbReference type="Gene3D" id="3.20.20.450">
    <property type="entry name" value="EAL domain"/>
    <property type="match status" value="1"/>
</dbReference>
<proteinExistence type="predicted"/>
<dbReference type="CDD" id="cd01949">
    <property type="entry name" value="GGDEF"/>
    <property type="match status" value="1"/>
</dbReference>
<evidence type="ECO:0000259" key="3">
    <source>
        <dbReference type="PROSITE" id="PS50887"/>
    </source>
</evidence>
<evidence type="ECO:0000256" key="1">
    <source>
        <dbReference type="SAM" id="Coils"/>
    </source>
</evidence>
<name>A0ABU2ZUT6_9ALTE</name>
<dbReference type="InterPro" id="IPR035919">
    <property type="entry name" value="EAL_sf"/>
</dbReference>
<feature type="coiled-coil region" evidence="1">
    <location>
        <begin position="854"/>
        <end position="881"/>
    </location>
</feature>
<dbReference type="InterPro" id="IPR011123">
    <property type="entry name" value="Y_Y_Y"/>
</dbReference>
<feature type="domain" description="GGDEF" evidence="3">
    <location>
        <begin position="917"/>
        <end position="1050"/>
    </location>
</feature>
<evidence type="ECO:0000259" key="2">
    <source>
        <dbReference type="PROSITE" id="PS50883"/>
    </source>
</evidence>
<dbReference type="SMART" id="SM00052">
    <property type="entry name" value="EAL"/>
    <property type="match status" value="1"/>
</dbReference>
<feature type="domain" description="EAL" evidence="2">
    <location>
        <begin position="1059"/>
        <end position="1320"/>
    </location>
</feature>
<dbReference type="EMBL" id="JAVRHX010000007">
    <property type="protein sequence ID" value="MDT0596403.1"/>
    <property type="molecule type" value="Genomic_DNA"/>
</dbReference>
<protein>
    <submittedName>
        <fullName evidence="4">EAL domain-containing protein</fullName>
    </submittedName>
</protein>
<dbReference type="PANTHER" id="PTHR33121:SF70">
    <property type="entry name" value="SIGNALING PROTEIN YKOW"/>
    <property type="match status" value="1"/>
</dbReference>
<dbReference type="InterPro" id="IPR043128">
    <property type="entry name" value="Rev_trsase/Diguanyl_cyclase"/>
</dbReference>
<dbReference type="Pfam" id="PF00990">
    <property type="entry name" value="GGDEF"/>
    <property type="match status" value="1"/>
</dbReference>
<dbReference type="InterPro" id="IPR015943">
    <property type="entry name" value="WD40/YVTN_repeat-like_dom_sf"/>
</dbReference>
<dbReference type="InterPro" id="IPR013783">
    <property type="entry name" value="Ig-like_fold"/>
</dbReference>
<dbReference type="Gene3D" id="2.130.10.10">
    <property type="entry name" value="YVTN repeat-like/Quinoprotein amine dehydrogenase"/>
    <property type="match status" value="2"/>
</dbReference>
<dbReference type="PROSITE" id="PS50887">
    <property type="entry name" value="GGDEF"/>
    <property type="match status" value="1"/>
</dbReference>
<gene>
    <name evidence="4" type="ORF">RM552_16225</name>
</gene>
<dbReference type="SUPFAM" id="SSF63829">
    <property type="entry name" value="Calcium-dependent phosphotriesterase"/>
    <property type="match status" value="2"/>
</dbReference>
<dbReference type="InterPro" id="IPR050706">
    <property type="entry name" value="Cyclic-di-GMP_PDE-like"/>
</dbReference>
<dbReference type="Gene3D" id="3.30.70.270">
    <property type="match status" value="1"/>
</dbReference>
<dbReference type="CDD" id="cd01948">
    <property type="entry name" value="EAL"/>
    <property type="match status" value="1"/>
</dbReference>
<dbReference type="Proteomes" id="UP001253545">
    <property type="component" value="Unassembled WGS sequence"/>
</dbReference>
<evidence type="ECO:0000313" key="5">
    <source>
        <dbReference type="Proteomes" id="UP001253545"/>
    </source>
</evidence>
<dbReference type="PROSITE" id="PS50883">
    <property type="entry name" value="EAL"/>
    <property type="match status" value="1"/>
</dbReference>
<dbReference type="Pfam" id="PF07495">
    <property type="entry name" value="Y_Y_Y"/>
    <property type="match status" value="1"/>
</dbReference>
<dbReference type="SMART" id="SM00267">
    <property type="entry name" value="GGDEF"/>
    <property type="match status" value="1"/>
</dbReference>
<dbReference type="NCBIfam" id="TIGR00254">
    <property type="entry name" value="GGDEF"/>
    <property type="match status" value="1"/>
</dbReference>
<accession>A0ABU2ZUT6</accession>
<dbReference type="PANTHER" id="PTHR33121">
    <property type="entry name" value="CYCLIC DI-GMP PHOSPHODIESTERASE PDEF"/>
    <property type="match status" value="1"/>
</dbReference>
<keyword evidence="5" id="KW-1185">Reference proteome</keyword>
<dbReference type="SUPFAM" id="SSF101898">
    <property type="entry name" value="NHL repeat"/>
    <property type="match status" value="1"/>
</dbReference>
<dbReference type="RefSeq" id="WP_311369930.1">
    <property type="nucleotide sequence ID" value="NZ_JAVRHX010000007.1"/>
</dbReference>
<dbReference type="Pfam" id="PF07494">
    <property type="entry name" value="Reg_prop"/>
    <property type="match status" value="1"/>
</dbReference>
<comment type="caution">
    <text evidence="4">The sequence shown here is derived from an EMBL/GenBank/DDBJ whole genome shotgun (WGS) entry which is preliminary data.</text>
</comment>
<dbReference type="Pfam" id="PF00563">
    <property type="entry name" value="EAL"/>
    <property type="match status" value="1"/>
</dbReference>
<dbReference type="Gene3D" id="2.60.40.10">
    <property type="entry name" value="Immunoglobulins"/>
    <property type="match status" value="1"/>
</dbReference>
<dbReference type="SUPFAM" id="SSF55073">
    <property type="entry name" value="Nucleotide cyclase"/>
    <property type="match status" value="1"/>
</dbReference>
<organism evidence="4 5">
    <name type="scientific">Glaciecola petra</name>
    <dbReference type="NCBI Taxonomy" id="3075602"/>
    <lineage>
        <taxon>Bacteria</taxon>
        <taxon>Pseudomonadati</taxon>
        <taxon>Pseudomonadota</taxon>
        <taxon>Gammaproteobacteria</taxon>
        <taxon>Alteromonadales</taxon>
        <taxon>Alteromonadaceae</taxon>
        <taxon>Glaciecola</taxon>
    </lineage>
</organism>
<evidence type="ECO:0000313" key="4">
    <source>
        <dbReference type="EMBL" id="MDT0596403.1"/>
    </source>
</evidence>
<dbReference type="SUPFAM" id="SSF141868">
    <property type="entry name" value="EAL domain-like"/>
    <property type="match status" value="1"/>
</dbReference>
<dbReference type="InterPro" id="IPR000160">
    <property type="entry name" value="GGDEF_dom"/>
</dbReference>
<dbReference type="InterPro" id="IPR029787">
    <property type="entry name" value="Nucleotide_cyclase"/>
</dbReference>
<keyword evidence="1" id="KW-0175">Coiled coil</keyword>
<dbReference type="InterPro" id="IPR001633">
    <property type="entry name" value="EAL_dom"/>
</dbReference>
<reference evidence="4 5" key="1">
    <citation type="submission" date="2023-09" db="EMBL/GenBank/DDBJ databases">
        <authorList>
            <person name="Rey-Velasco X."/>
        </authorList>
    </citation>
    <scope>NUCLEOTIDE SEQUENCE [LARGE SCALE GENOMIC DNA]</scope>
    <source>
        <strain evidence="4 5">P117</strain>
    </source>
</reference>